<dbReference type="CDD" id="cd04196">
    <property type="entry name" value="GT_2_like_d"/>
    <property type="match status" value="1"/>
</dbReference>
<dbReference type="PANTHER" id="PTHR22916">
    <property type="entry name" value="GLYCOSYLTRANSFERASE"/>
    <property type="match status" value="1"/>
</dbReference>
<reference evidence="2" key="1">
    <citation type="submission" date="2021-04" db="EMBL/GenBank/DDBJ databases">
        <title>Genome sequence of Serratia sp. arafor3.</title>
        <authorList>
            <person name="Besaury L."/>
        </authorList>
    </citation>
    <scope>NUCLEOTIDE SEQUENCE</scope>
    <source>
        <strain evidence="2">Arafor3</strain>
    </source>
</reference>
<protein>
    <submittedName>
        <fullName evidence="2">Glycosyltransferase family 2 protein</fullName>
    </submittedName>
</protein>
<name>A0ABT0KHD0_9GAMM</name>
<organism evidence="2 3">
    <name type="scientific">Serratia silvae</name>
    <dbReference type="NCBI Taxonomy" id="2824122"/>
    <lineage>
        <taxon>Bacteria</taxon>
        <taxon>Pseudomonadati</taxon>
        <taxon>Pseudomonadota</taxon>
        <taxon>Gammaproteobacteria</taxon>
        <taxon>Enterobacterales</taxon>
        <taxon>Yersiniaceae</taxon>
        <taxon>Serratia</taxon>
    </lineage>
</organism>
<dbReference type="Pfam" id="PF00535">
    <property type="entry name" value="Glycos_transf_2"/>
    <property type="match status" value="1"/>
</dbReference>
<sequence length="317" mass="36110">MVDKKVSIVIATYNGGKYVAEQMESILSSERFLSTIKEIIVTDDGSTDETLDIVSEYVNNYDFISLYKTSKNIGVVNNFMHGLSYATGDYIMFCDQDDFWLPHKIKVMHKKILDMEAEHGGGTPLLAFSDLKIVDEKLNETHPSFIAFNKITLPKACELGHLFLNNIAPGCVCIFNKALVENIDIKSTKGWLMHDWWFLLTAASLGRIGVVDEALMLYRQHGNNVVGASRVSTIKKLFMLKDTISNYRDSFTERLEQKDHFLKYLCKKDDKYHYANVYAKGNGLTNILRWGVACESTGKRKILFLLYATIFFFKGKI</sequence>
<dbReference type="RefSeq" id="WP_248947438.1">
    <property type="nucleotide sequence ID" value="NZ_JAGQDC010000022.1"/>
</dbReference>
<evidence type="ECO:0000313" key="3">
    <source>
        <dbReference type="Proteomes" id="UP001165275"/>
    </source>
</evidence>
<dbReference type="Proteomes" id="UP001165275">
    <property type="component" value="Unassembled WGS sequence"/>
</dbReference>
<gene>
    <name evidence="2" type="ORF">KAJ71_20755</name>
</gene>
<evidence type="ECO:0000259" key="1">
    <source>
        <dbReference type="Pfam" id="PF00535"/>
    </source>
</evidence>
<dbReference type="Gene3D" id="3.90.550.10">
    <property type="entry name" value="Spore Coat Polysaccharide Biosynthesis Protein SpsA, Chain A"/>
    <property type="match status" value="1"/>
</dbReference>
<keyword evidence="3" id="KW-1185">Reference proteome</keyword>
<accession>A0ABT0KHD0</accession>
<comment type="caution">
    <text evidence="2">The sequence shown here is derived from an EMBL/GenBank/DDBJ whole genome shotgun (WGS) entry which is preliminary data.</text>
</comment>
<dbReference type="InterPro" id="IPR001173">
    <property type="entry name" value="Glyco_trans_2-like"/>
</dbReference>
<feature type="domain" description="Glycosyltransferase 2-like" evidence="1">
    <location>
        <begin position="7"/>
        <end position="117"/>
    </location>
</feature>
<dbReference type="EMBL" id="JAGQDC010000022">
    <property type="protein sequence ID" value="MCL1031428.1"/>
    <property type="molecule type" value="Genomic_DNA"/>
</dbReference>
<proteinExistence type="predicted"/>
<dbReference type="SUPFAM" id="SSF53448">
    <property type="entry name" value="Nucleotide-diphospho-sugar transferases"/>
    <property type="match status" value="1"/>
</dbReference>
<dbReference type="PANTHER" id="PTHR22916:SF3">
    <property type="entry name" value="UDP-GLCNAC:BETAGAL BETA-1,3-N-ACETYLGLUCOSAMINYLTRANSFERASE-LIKE PROTEIN 1"/>
    <property type="match status" value="1"/>
</dbReference>
<dbReference type="InterPro" id="IPR029044">
    <property type="entry name" value="Nucleotide-diphossugar_trans"/>
</dbReference>
<evidence type="ECO:0000313" key="2">
    <source>
        <dbReference type="EMBL" id="MCL1031428.1"/>
    </source>
</evidence>